<reference evidence="2" key="1">
    <citation type="submission" date="2019-11" db="EMBL/GenBank/DDBJ databases">
        <title>The nuclear and mitochondrial genomes of Frieseomelitta varia - a highly eusocial stingless bee (Meliponini) with a permanently sterile worker caste.</title>
        <authorList>
            <person name="Freitas F.C.P."/>
            <person name="Lourenco A.P."/>
            <person name="Nunes F.M.F."/>
            <person name="Paschoal A.R."/>
            <person name="Abreu F.C.P."/>
            <person name="Barbin F.O."/>
            <person name="Bataglia L."/>
            <person name="Cardoso-Junior C.A.M."/>
            <person name="Cervoni M.S."/>
            <person name="Silva S.R."/>
            <person name="Dalarmi F."/>
            <person name="Del Lama M.A."/>
            <person name="Depintor T.S."/>
            <person name="Ferreira K.M."/>
            <person name="Goria P.S."/>
            <person name="Jaskot M.C."/>
            <person name="Lago D.C."/>
            <person name="Luna-Lucena D."/>
            <person name="Moda L.M."/>
            <person name="Nascimento L."/>
            <person name="Pedrino M."/>
            <person name="Rabico F.O."/>
            <person name="Sanches F.C."/>
            <person name="Santos D.E."/>
            <person name="Santos C.G."/>
            <person name="Vieira J."/>
            <person name="Lopes T.F."/>
            <person name="Barchuk A.R."/>
            <person name="Hartfelder K."/>
            <person name="Simoes Z.L.P."/>
            <person name="Bitondi M.M.G."/>
            <person name="Pinheiro D.G."/>
        </authorList>
    </citation>
    <scope>NUCLEOTIDE SEQUENCE</scope>
    <source>
        <strain evidence="2">USP_RPSP 00005682</strain>
        <tissue evidence="2">Whole individual</tissue>
    </source>
</reference>
<gene>
    <name evidence="2" type="ORF">E2986_10791</name>
</gene>
<accession>A0A833VX16</accession>
<feature type="chain" id="PRO_5032903206" evidence="1">
    <location>
        <begin position="23"/>
        <end position="103"/>
    </location>
</feature>
<protein>
    <submittedName>
        <fullName evidence="2">Uncharacterized protein</fullName>
    </submittedName>
</protein>
<organism evidence="2 3">
    <name type="scientific">Frieseomelitta varia</name>
    <dbReference type="NCBI Taxonomy" id="561572"/>
    <lineage>
        <taxon>Eukaryota</taxon>
        <taxon>Metazoa</taxon>
        <taxon>Ecdysozoa</taxon>
        <taxon>Arthropoda</taxon>
        <taxon>Hexapoda</taxon>
        <taxon>Insecta</taxon>
        <taxon>Pterygota</taxon>
        <taxon>Neoptera</taxon>
        <taxon>Endopterygota</taxon>
        <taxon>Hymenoptera</taxon>
        <taxon>Apocrita</taxon>
        <taxon>Aculeata</taxon>
        <taxon>Apoidea</taxon>
        <taxon>Anthophila</taxon>
        <taxon>Apidae</taxon>
        <taxon>Frieseomelitta</taxon>
    </lineage>
</organism>
<keyword evidence="1" id="KW-0732">Signal</keyword>
<dbReference type="Proteomes" id="UP000655588">
    <property type="component" value="Unassembled WGS sequence"/>
</dbReference>
<evidence type="ECO:0000256" key="1">
    <source>
        <dbReference type="SAM" id="SignalP"/>
    </source>
</evidence>
<name>A0A833VX16_9HYME</name>
<keyword evidence="3" id="KW-1185">Reference proteome</keyword>
<feature type="signal peptide" evidence="1">
    <location>
        <begin position="1"/>
        <end position="22"/>
    </location>
</feature>
<evidence type="ECO:0000313" key="3">
    <source>
        <dbReference type="Proteomes" id="UP000655588"/>
    </source>
</evidence>
<comment type="caution">
    <text evidence="2">The sequence shown here is derived from an EMBL/GenBank/DDBJ whole genome shotgun (WGS) entry which is preliminary data.</text>
</comment>
<dbReference type="EMBL" id="WNWW01000278">
    <property type="protein sequence ID" value="KAF3427075.1"/>
    <property type="molecule type" value="Genomic_DNA"/>
</dbReference>
<proteinExistence type="predicted"/>
<dbReference type="AlphaFoldDB" id="A0A833VX16"/>
<evidence type="ECO:0000313" key="2">
    <source>
        <dbReference type="EMBL" id="KAF3427075.1"/>
    </source>
</evidence>
<sequence>MSSFGHFFVLIIISALAMRTSSRTIDSAELVNRIETPAIVAYNYPSVIGPMQRDLDDSNDGSRICQIEYQVTKKMPGNCFKLSRGVTGCVSGDYMNPFHPDCF</sequence>